<dbReference type="PANTHER" id="PTHR42723:SF1">
    <property type="entry name" value="CHLOROPHYLL SYNTHASE, CHLOROPLASTIC"/>
    <property type="match status" value="1"/>
</dbReference>
<protein>
    <submittedName>
        <fullName evidence="6">UbiA prenyltransferase</fullName>
    </submittedName>
</protein>
<feature type="transmembrane region" description="Helical" evidence="5">
    <location>
        <begin position="127"/>
        <end position="151"/>
    </location>
</feature>
<evidence type="ECO:0000313" key="7">
    <source>
        <dbReference type="Proteomes" id="UP001391051"/>
    </source>
</evidence>
<dbReference type="RefSeq" id="XP_066696747.1">
    <property type="nucleotide sequence ID" value="XM_066847256.1"/>
</dbReference>
<keyword evidence="3 5" id="KW-1133">Transmembrane helix</keyword>
<dbReference type="PANTHER" id="PTHR42723">
    <property type="entry name" value="CHLOROPHYLL SYNTHASE"/>
    <property type="match status" value="1"/>
</dbReference>
<keyword evidence="2 5" id="KW-0812">Transmembrane</keyword>
<feature type="transmembrane region" description="Helical" evidence="5">
    <location>
        <begin position="255"/>
        <end position="277"/>
    </location>
</feature>
<gene>
    <name evidence="6" type="ORF">PG986_011034</name>
</gene>
<comment type="subcellular location">
    <subcellularLocation>
        <location evidence="1">Membrane</location>
        <topology evidence="1">Multi-pass membrane protein</topology>
    </subcellularLocation>
</comment>
<evidence type="ECO:0000313" key="6">
    <source>
        <dbReference type="EMBL" id="KAK7946713.1"/>
    </source>
</evidence>
<dbReference type="InterPro" id="IPR000537">
    <property type="entry name" value="UbiA_prenyltransferase"/>
</dbReference>
<dbReference type="Proteomes" id="UP001391051">
    <property type="component" value="Unassembled WGS sequence"/>
</dbReference>
<dbReference type="InterPro" id="IPR050475">
    <property type="entry name" value="Prenyltransferase_related"/>
</dbReference>
<dbReference type="Pfam" id="PF01040">
    <property type="entry name" value="UbiA"/>
    <property type="match status" value="1"/>
</dbReference>
<evidence type="ECO:0000256" key="2">
    <source>
        <dbReference type="ARBA" id="ARBA00022692"/>
    </source>
</evidence>
<comment type="caution">
    <text evidence="6">The sequence shown here is derived from an EMBL/GenBank/DDBJ whole genome shotgun (WGS) entry which is preliminary data.</text>
</comment>
<feature type="transmembrane region" description="Helical" evidence="5">
    <location>
        <begin position="193"/>
        <end position="210"/>
    </location>
</feature>
<accession>A0ABR1Q3Z2</accession>
<name>A0ABR1Q3Z2_9PEZI</name>
<dbReference type="CDD" id="cd13965">
    <property type="entry name" value="PT_UbiA_3"/>
    <property type="match status" value="1"/>
</dbReference>
<proteinExistence type="predicted"/>
<dbReference type="GeneID" id="92080318"/>
<keyword evidence="4 5" id="KW-0472">Membrane</keyword>
<sequence length="306" mass="33406">MSSSPVDRFSGKGILGINTLLKAMSLFWLFTVDDVATFVVPNVVFGLCGGLSKPITASEPSNTANVIFRLPQVIFFNWSNLLVFDLANQRLPEAVREDALNKPWRPIPRGLVTSIQAHRAMLLGMPLIAGANYLMGVGVETALLFVLTWLYNDLQGGDENWICRNLIIAAAFFLYNSGSVKVACSNCNVTDTGAAWAIMVSGIILTTMHVQDLKDQQGDSARGRRSAPLVLGNAPARWTLAIPICIWSYGCARFWDVGLAAGSAVVVLGVIVATRCVGYSGRQSDRRTWELWALWLATLYMLPLAH</sequence>
<reference evidence="6 7" key="1">
    <citation type="submission" date="2023-01" db="EMBL/GenBank/DDBJ databases">
        <title>Analysis of 21 Apiospora genomes using comparative genomics revels a genus with tremendous synthesis potential of carbohydrate active enzymes and secondary metabolites.</title>
        <authorList>
            <person name="Sorensen T."/>
        </authorList>
    </citation>
    <scope>NUCLEOTIDE SEQUENCE [LARGE SCALE GENOMIC DNA]</scope>
    <source>
        <strain evidence="6 7">CBS 24483</strain>
    </source>
</reference>
<dbReference type="EMBL" id="JAQQWE010000007">
    <property type="protein sequence ID" value="KAK7946713.1"/>
    <property type="molecule type" value="Genomic_DNA"/>
</dbReference>
<evidence type="ECO:0000256" key="5">
    <source>
        <dbReference type="SAM" id="Phobius"/>
    </source>
</evidence>
<organism evidence="6 7">
    <name type="scientific">Apiospora aurea</name>
    <dbReference type="NCBI Taxonomy" id="335848"/>
    <lineage>
        <taxon>Eukaryota</taxon>
        <taxon>Fungi</taxon>
        <taxon>Dikarya</taxon>
        <taxon>Ascomycota</taxon>
        <taxon>Pezizomycotina</taxon>
        <taxon>Sordariomycetes</taxon>
        <taxon>Xylariomycetidae</taxon>
        <taxon>Amphisphaeriales</taxon>
        <taxon>Apiosporaceae</taxon>
        <taxon>Apiospora</taxon>
    </lineage>
</organism>
<evidence type="ECO:0000256" key="1">
    <source>
        <dbReference type="ARBA" id="ARBA00004141"/>
    </source>
</evidence>
<keyword evidence="7" id="KW-1185">Reference proteome</keyword>
<evidence type="ECO:0000256" key="3">
    <source>
        <dbReference type="ARBA" id="ARBA00022989"/>
    </source>
</evidence>
<evidence type="ECO:0000256" key="4">
    <source>
        <dbReference type="ARBA" id="ARBA00023136"/>
    </source>
</evidence>